<feature type="region of interest" description="Disordered" evidence="1">
    <location>
        <begin position="28"/>
        <end position="57"/>
    </location>
</feature>
<name>A0A4Y2IRY5_ARAVE</name>
<proteinExistence type="predicted"/>
<reference evidence="2 3" key="1">
    <citation type="journal article" date="2019" name="Sci. Rep.">
        <title>Orb-weaving spider Araneus ventricosus genome elucidates the spidroin gene catalogue.</title>
        <authorList>
            <person name="Kono N."/>
            <person name="Nakamura H."/>
            <person name="Ohtoshi R."/>
            <person name="Moran D.A.P."/>
            <person name="Shinohara A."/>
            <person name="Yoshida Y."/>
            <person name="Fujiwara M."/>
            <person name="Mori M."/>
            <person name="Tomita M."/>
            <person name="Arakawa K."/>
        </authorList>
    </citation>
    <scope>NUCLEOTIDE SEQUENCE [LARGE SCALE GENOMIC DNA]</scope>
</reference>
<dbReference type="EMBL" id="BGPR01107736">
    <property type="protein sequence ID" value="GBM80613.1"/>
    <property type="molecule type" value="Genomic_DNA"/>
</dbReference>
<keyword evidence="3" id="KW-1185">Reference proteome</keyword>
<dbReference type="Proteomes" id="UP000499080">
    <property type="component" value="Unassembled WGS sequence"/>
</dbReference>
<organism evidence="2 3">
    <name type="scientific">Araneus ventricosus</name>
    <name type="common">Orbweaver spider</name>
    <name type="synonym">Epeira ventricosa</name>
    <dbReference type="NCBI Taxonomy" id="182803"/>
    <lineage>
        <taxon>Eukaryota</taxon>
        <taxon>Metazoa</taxon>
        <taxon>Ecdysozoa</taxon>
        <taxon>Arthropoda</taxon>
        <taxon>Chelicerata</taxon>
        <taxon>Arachnida</taxon>
        <taxon>Araneae</taxon>
        <taxon>Araneomorphae</taxon>
        <taxon>Entelegynae</taxon>
        <taxon>Araneoidea</taxon>
        <taxon>Araneidae</taxon>
        <taxon>Araneus</taxon>
    </lineage>
</organism>
<evidence type="ECO:0000313" key="3">
    <source>
        <dbReference type="Proteomes" id="UP000499080"/>
    </source>
</evidence>
<accession>A0A4Y2IRY5</accession>
<evidence type="ECO:0000313" key="2">
    <source>
        <dbReference type="EMBL" id="GBM80613.1"/>
    </source>
</evidence>
<feature type="compositionally biased region" description="Basic residues" evidence="1">
    <location>
        <begin position="46"/>
        <end position="57"/>
    </location>
</feature>
<feature type="non-terminal residue" evidence="2">
    <location>
        <position position="57"/>
    </location>
</feature>
<dbReference type="AlphaFoldDB" id="A0A4Y2IRY5"/>
<comment type="caution">
    <text evidence="2">The sequence shown here is derived from an EMBL/GenBank/DDBJ whole genome shotgun (WGS) entry which is preliminary data.</text>
</comment>
<evidence type="ECO:0000256" key="1">
    <source>
        <dbReference type="SAM" id="MobiDB-lite"/>
    </source>
</evidence>
<sequence length="57" mass="6152">MDGNTRAAVVKSIISSHVCDRVSELQAEDAGDLRKAHSNQGLRTRGPCRSKSKNTAQ</sequence>
<gene>
    <name evidence="2" type="ORF">AVEN_63810_1</name>
</gene>
<protein>
    <submittedName>
        <fullName evidence="2">Uncharacterized protein</fullName>
    </submittedName>
</protein>